<keyword evidence="15" id="KW-1185">Reference proteome</keyword>
<dbReference type="Pfam" id="PF00787">
    <property type="entry name" value="PX"/>
    <property type="match status" value="1"/>
</dbReference>
<evidence type="ECO:0000256" key="3">
    <source>
        <dbReference type="ARBA" id="ARBA00022737"/>
    </source>
</evidence>
<dbReference type="InterPro" id="IPR015679">
    <property type="entry name" value="PLipase_D_fam"/>
</dbReference>
<name>A0A1R2CS40_9CILI</name>
<dbReference type="PANTHER" id="PTHR18896:SF76">
    <property type="entry name" value="PHOSPHOLIPASE"/>
    <property type="match status" value="1"/>
</dbReference>
<reference evidence="14 15" key="1">
    <citation type="submission" date="2016-11" db="EMBL/GenBank/DDBJ databases">
        <title>The macronuclear genome of Stentor coeruleus: a giant cell with tiny introns.</title>
        <authorList>
            <person name="Slabodnick M."/>
            <person name="Ruby J.G."/>
            <person name="Reiff S.B."/>
            <person name="Swart E.C."/>
            <person name="Gosai S."/>
            <person name="Prabakaran S."/>
            <person name="Witkowska E."/>
            <person name="Larue G.E."/>
            <person name="Fisher S."/>
            <person name="Freeman R.M."/>
            <person name="Gunawardena J."/>
            <person name="Chu W."/>
            <person name="Stover N.A."/>
            <person name="Gregory B.D."/>
            <person name="Nowacki M."/>
            <person name="Derisi J."/>
            <person name="Roy S.W."/>
            <person name="Marshall W.F."/>
            <person name="Sood P."/>
        </authorList>
    </citation>
    <scope>NUCLEOTIDE SEQUENCE [LARGE SCALE GENOMIC DNA]</scope>
    <source>
        <strain evidence="14">WM001</strain>
    </source>
</reference>
<comment type="caution">
    <text evidence="14">The sequence shown here is derived from an EMBL/GenBank/DDBJ whole genome shotgun (WGS) entry which is preliminary data.</text>
</comment>
<evidence type="ECO:0000256" key="7">
    <source>
        <dbReference type="ARBA" id="ARBA00023288"/>
    </source>
</evidence>
<keyword evidence="7" id="KW-0449">Lipoprotein</keyword>
<dbReference type="SMART" id="SM00312">
    <property type="entry name" value="PX"/>
    <property type="match status" value="1"/>
</dbReference>
<dbReference type="OrthoDB" id="419078at2759"/>
<evidence type="ECO:0000313" key="14">
    <source>
        <dbReference type="EMBL" id="OMJ91836.1"/>
    </source>
</evidence>
<dbReference type="SMART" id="SM00233">
    <property type="entry name" value="PH"/>
    <property type="match status" value="1"/>
</dbReference>
<dbReference type="SUPFAM" id="SSF64268">
    <property type="entry name" value="PX domain"/>
    <property type="match status" value="1"/>
</dbReference>
<evidence type="ECO:0000256" key="5">
    <source>
        <dbReference type="ARBA" id="ARBA00022963"/>
    </source>
</evidence>
<dbReference type="Proteomes" id="UP000187209">
    <property type="component" value="Unassembled WGS sequence"/>
</dbReference>
<evidence type="ECO:0000256" key="9">
    <source>
        <dbReference type="PIRNR" id="PIRNR009376"/>
    </source>
</evidence>
<dbReference type="InterPro" id="IPR016555">
    <property type="entry name" value="PLipase_D_euk"/>
</dbReference>
<dbReference type="Gene3D" id="3.30.1520.10">
    <property type="entry name" value="Phox-like domain"/>
    <property type="match status" value="1"/>
</dbReference>
<evidence type="ECO:0000256" key="8">
    <source>
        <dbReference type="ARBA" id="ARBA00037868"/>
    </source>
</evidence>
<dbReference type="EC" id="3.1.4.4" evidence="9"/>
<dbReference type="Pfam" id="PF13091">
    <property type="entry name" value="PLDc_2"/>
    <property type="match status" value="1"/>
</dbReference>
<dbReference type="InterPro" id="IPR036871">
    <property type="entry name" value="PX_dom_sf"/>
</dbReference>
<dbReference type="Pfam" id="PF00614">
    <property type="entry name" value="PLDc"/>
    <property type="match status" value="1"/>
</dbReference>
<keyword evidence="4 9" id="KW-0378">Hydrolase</keyword>
<dbReference type="GO" id="GO:0004630">
    <property type="term" value="F:phospholipase D activity"/>
    <property type="evidence" value="ECO:0007669"/>
    <property type="project" value="UniProtKB-UniRule"/>
</dbReference>
<evidence type="ECO:0000256" key="4">
    <source>
        <dbReference type="ARBA" id="ARBA00022801"/>
    </source>
</evidence>
<protein>
    <recommendedName>
        <fullName evidence="9">Phospholipase</fullName>
        <ecNumber evidence="9">3.1.4.4</ecNumber>
    </recommendedName>
</protein>
<comment type="subcellular location">
    <subcellularLocation>
        <location evidence="8">Endomembrane system</location>
        <topology evidence="8">Lipid-anchor</topology>
    </subcellularLocation>
</comment>
<dbReference type="InterPro" id="IPR001849">
    <property type="entry name" value="PH_domain"/>
</dbReference>
<feature type="region of interest" description="Disordered" evidence="10">
    <location>
        <begin position="527"/>
        <end position="549"/>
    </location>
</feature>
<dbReference type="PROSITE" id="PS50195">
    <property type="entry name" value="PX"/>
    <property type="match status" value="1"/>
</dbReference>
<organism evidence="14 15">
    <name type="scientific">Stentor coeruleus</name>
    <dbReference type="NCBI Taxonomy" id="5963"/>
    <lineage>
        <taxon>Eukaryota</taxon>
        <taxon>Sar</taxon>
        <taxon>Alveolata</taxon>
        <taxon>Ciliophora</taxon>
        <taxon>Postciliodesmatophora</taxon>
        <taxon>Heterotrichea</taxon>
        <taxon>Heterotrichida</taxon>
        <taxon>Stentoridae</taxon>
        <taxon>Stentor</taxon>
    </lineage>
</organism>
<comment type="similarity">
    <text evidence="2 9">Belongs to the phospholipase D family.</text>
</comment>
<evidence type="ECO:0000259" key="11">
    <source>
        <dbReference type="PROSITE" id="PS50003"/>
    </source>
</evidence>
<dbReference type="InterPro" id="IPR025202">
    <property type="entry name" value="PLD-like_dom"/>
</dbReference>
<dbReference type="InterPro" id="IPR011993">
    <property type="entry name" value="PH-like_dom_sf"/>
</dbReference>
<dbReference type="GO" id="GO:0012505">
    <property type="term" value="C:endomembrane system"/>
    <property type="evidence" value="ECO:0007669"/>
    <property type="project" value="UniProtKB-SubCell"/>
</dbReference>
<dbReference type="CDD" id="cd09141">
    <property type="entry name" value="PLDc_vPLD1_2_yPLD_like_2"/>
    <property type="match status" value="1"/>
</dbReference>
<evidence type="ECO:0000313" key="15">
    <source>
        <dbReference type="Proteomes" id="UP000187209"/>
    </source>
</evidence>
<dbReference type="PROSITE" id="PS50003">
    <property type="entry name" value="PH_DOMAIN"/>
    <property type="match status" value="1"/>
</dbReference>
<proteinExistence type="inferred from homology"/>
<dbReference type="SMART" id="SM00155">
    <property type="entry name" value="PLDc"/>
    <property type="match status" value="2"/>
</dbReference>
<dbReference type="PIRSF" id="PIRSF009376">
    <property type="entry name" value="Phospholipase_D_euk"/>
    <property type="match status" value="1"/>
</dbReference>
<dbReference type="GO" id="GO:0035556">
    <property type="term" value="P:intracellular signal transduction"/>
    <property type="evidence" value="ECO:0007669"/>
    <property type="project" value="InterPro"/>
</dbReference>
<dbReference type="GO" id="GO:0035091">
    <property type="term" value="F:phosphatidylinositol binding"/>
    <property type="evidence" value="ECO:0007669"/>
    <property type="project" value="InterPro"/>
</dbReference>
<keyword evidence="3" id="KW-0677">Repeat</keyword>
<dbReference type="Gene3D" id="2.30.29.30">
    <property type="entry name" value="Pleckstrin-homology domain (PH domain)/Phosphotyrosine-binding domain (PTB)"/>
    <property type="match status" value="1"/>
</dbReference>
<dbReference type="GO" id="GO:0005886">
    <property type="term" value="C:plasma membrane"/>
    <property type="evidence" value="ECO:0007669"/>
    <property type="project" value="TreeGrafter"/>
</dbReference>
<dbReference type="FunFam" id="3.30.870.10:FF:000011">
    <property type="entry name" value="Phospholipase"/>
    <property type="match status" value="1"/>
</dbReference>
<evidence type="ECO:0000256" key="6">
    <source>
        <dbReference type="ARBA" id="ARBA00023098"/>
    </source>
</evidence>
<dbReference type="Gene3D" id="3.30.870.10">
    <property type="entry name" value="Endonuclease Chain A"/>
    <property type="match status" value="2"/>
</dbReference>
<feature type="domain" description="PLD phosphodiesterase" evidence="12">
    <location>
        <begin position="821"/>
        <end position="848"/>
    </location>
</feature>
<feature type="domain" description="PLD phosphodiesterase" evidence="12">
    <location>
        <begin position="370"/>
        <end position="397"/>
    </location>
</feature>
<evidence type="ECO:0000256" key="1">
    <source>
        <dbReference type="ARBA" id="ARBA00000798"/>
    </source>
</evidence>
<dbReference type="EMBL" id="MPUH01000073">
    <property type="protein sequence ID" value="OMJ91836.1"/>
    <property type="molecule type" value="Genomic_DNA"/>
</dbReference>
<feature type="domain" description="PH" evidence="11">
    <location>
        <begin position="129"/>
        <end position="239"/>
    </location>
</feature>
<feature type="domain" description="PX" evidence="13">
    <location>
        <begin position="1"/>
        <end position="124"/>
    </location>
</feature>
<dbReference type="PANTHER" id="PTHR18896">
    <property type="entry name" value="PHOSPHOLIPASE D"/>
    <property type="match status" value="1"/>
</dbReference>
<dbReference type="PROSITE" id="PS50035">
    <property type="entry name" value="PLD"/>
    <property type="match status" value="2"/>
</dbReference>
<dbReference type="SUPFAM" id="SSF56024">
    <property type="entry name" value="Phospholipase D/nuclease"/>
    <property type="match status" value="2"/>
</dbReference>
<dbReference type="AlphaFoldDB" id="A0A1R2CS40"/>
<dbReference type="GO" id="GO:0006654">
    <property type="term" value="P:phosphatidic acid biosynthetic process"/>
    <property type="evidence" value="ECO:0007669"/>
    <property type="project" value="InterPro"/>
</dbReference>
<keyword evidence="5 9" id="KW-0442">Lipid degradation</keyword>
<keyword evidence="6" id="KW-0443">Lipid metabolism</keyword>
<evidence type="ECO:0000259" key="13">
    <source>
        <dbReference type="PROSITE" id="PS50195"/>
    </source>
</evidence>
<dbReference type="SUPFAM" id="SSF50729">
    <property type="entry name" value="PH domain-like"/>
    <property type="match status" value="1"/>
</dbReference>
<dbReference type="InterPro" id="IPR001683">
    <property type="entry name" value="PX_dom"/>
</dbReference>
<comment type="catalytic activity">
    <reaction evidence="1 9">
        <text>a 1,2-diacyl-sn-glycero-3-phosphocholine + H2O = a 1,2-diacyl-sn-glycero-3-phosphate + choline + H(+)</text>
        <dbReference type="Rhea" id="RHEA:14445"/>
        <dbReference type="ChEBI" id="CHEBI:15354"/>
        <dbReference type="ChEBI" id="CHEBI:15377"/>
        <dbReference type="ChEBI" id="CHEBI:15378"/>
        <dbReference type="ChEBI" id="CHEBI:57643"/>
        <dbReference type="ChEBI" id="CHEBI:58608"/>
        <dbReference type="EC" id="3.1.4.4"/>
    </reaction>
</comment>
<dbReference type="GO" id="GO:0009395">
    <property type="term" value="P:phospholipid catabolic process"/>
    <property type="evidence" value="ECO:0007669"/>
    <property type="project" value="TreeGrafter"/>
</dbReference>
<accession>A0A1R2CS40</accession>
<evidence type="ECO:0000256" key="2">
    <source>
        <dbReference type="ARBA" id="ARBA00008664"/>
    </source>
</evidence>
<dbReference type="InterPro" id="IPR001736">
    <property type="entry name" value="PLipase_D/transphosphatidylase"/>
</dbReference>
<evidence type="ECO:0000259" key="12">
    <source>
        <dbReference type="PROSITE" id="PS50035"/>
    </source>
</evidence>
<sequence>METNIYFNAKVQGSSVLHVALVPESKRIHSRIFRYKVFLPEKPDFKWSITRTYQEFIELHGNLKSIPELRDQIPELPTDLDFKNSSEENQLLCLEAYLTEILKNESLRNLPCVWEFFEVSVLSFTDTTKKRKEGYVDKRTGGRVGNEQHCFNCTKHCKRLQRRWLIVRDNMVGYLSNHMRGNLHEVLMFKGRFEVVKGIKQTGYNDGILISTNNRNFTFRAGSEQKMEEWFSEIKSAKEESEWQSEEHRYESSFPIRKKNKVRWYVDGIYYYNEVCEKLLRAQREVFITDWWLSPELYLKRPSNKYPNSQVVEVLGTIADRGVSVFIHVYKEVSFALTLNSLHTKNSLQKRNVNIKVVRHPHRSVVGGEFLWSHHEKIVCIDQEIAFIGGLDLCYGRMDTQEHRLVDCQEPYWWNGIDYSNAREADFVNVQDWQADSVNRQEIPRMPWHDIAVEAVGKVASDIAMHFVELWNHVMTDITGNYHKDKIILRPRTGASNLNTIRETLDEEDKAFNDDFTNSEPVLSISRSKTSFHGKPQKKNSSVQRGNSEIHKRINVAELDMKIENPENDPKAIPIDAMSPKLKKSYEERESLLEGSGSLLGDARNDMLNRRSSIQVSSIEDRSIKARLEDEDEKKIYSELEADMKEGDEAWARNLLMPGLKELGEVGTCECQVIRSAGTWSLGLERPEHSIHTAYLNLIDEADHFIYIENQFFISSTAGNPVKNSIAQALVDRIKIAALNKEKFKVIVVLPLLPGFSGGIDEAAASVLRIQLHWLYATISRGENSILKQLLSDPNISDPSDYISFYGLRNHALLNKKPVTEIVYVHSKLMIIDDEKVIIGSANINDRSQVGGHDSEIAMVISDQDKLMSKLAGNTRAVSKLAFTLRTNIFKEILGISDENILRDPLSQEFTHFIRSISQSNTRIYKNVFRCYPDNEIQSLRDLGDFESSAKLEDYFKYKNDIRGFIVDFPLHFLHDEDLRIKIFSKEYYIPEESFI</sequence>
<evidence type="ECO:0000256" key="10">
    <source>
        <dbReference type="SAM" id="MobiDB-lite"/>
    </source>
</evidence>
<dbReference type="CDD" id="cd06093">
    <property type="entry name" value="PX_domain"/>
    <property type="match status" value="1"/>
</dbReference>
<gene>
    <name evidence="14" type="ORF">SteCoe_5508</name>
</gene>